<dbReference type="EC" id="3.1.26.4" evidence="3"/>
<evidence type="ECO:0000259" key="8">
    <source>
        <dbReference type="PROSITE" id="PS50879"/>
    </source>
</evidence>
<dbReference type="Pfam" id="PF00075">
    <property type="entry name" value="RNase_H"/>
    <property type="match status" value="1"/>
</dbReference>
<comment type="similarity">
    <text evidence="2">Belongs to the RNase H family.</text>
</comment>
<keyword evidence="10" id="KW-1185">Reference proteome</keyword>
<comment type="caution">
    <text evidence="9">The sequence shown here is derived from an EMBL/GenBank/DDBJ whole genome shotgun (WGS) entry which is preliminary data.</text>
</comment>
<feature type="non-terminal residue" evidence="9">
    <location>
        <position position="1"/>
    </location>
</feature>
<keyword evidence="4" id="KW-0540">Nuclease</keyword>
<evidence type="ECO:0000256" key="3">
    <source>
        <dbReference type="ARBA" id="ARBA00012180"/>
    </source>
</evidence>
<dbReference type="AlphaFoldDB" id="A0A9W8NZ00"/>
<dbReference type="Gene3D" id="3.30.420.10">
    <property type="entry name" value="Ribonuclease H-like superfamily/Ribonuclease H"/>
    <property type="match status" value="1"/>
</dbReference>
<dbReference type="PANTHER" id="PTHR10642">
    <property type="entry name" value="RIBONUCLEASE H1"/>
    <property type="match status" value="1"/>
</dbReference>
<dbReference type="GO" id="GO:0046872">
    <property type="term" value="F:metal ion binding"/>
    <property type="evidence" value="ECO:0007669"/>
    <property type="project" value="UniProtKB-KW"/>
</dbReference>
<evidence type="ECO:0000313" key="9">
    <source>
        <dbReference type="EMBL" id="KAJ3743618.1"/>
    </source>
</evidence>
<dbReference type="InterPro" id="IPR036397">
    <property type="entry name" value="RNaseH_sf"/>
</dbReference>
<evidence type="ECO:0000313" key="10">
    <source>
        <dbReference type="Proteomes" id="UP001142393"/>
    </source>
</evidence>
<dbReference type="SUPFAM" id="SSF53098">
    <property type="entry name" value="Ribonuclease H-like"/>
    <property type="match status" value="1"/>
</dbReference>
<dbReference type="GO" id="GO:0043137">
    <property type="term" value="P:DNA replication, removal of RNA primer"/>
    <property type="evidence" value="ECO:0007669"/>
    <property type="project" value="TreeGrafter"/>
</dbReference>
<sequence>VTFENRVTTKGTLADAFRIFTEGTTTNNLPDPHPQRDEDIDEVIIYTDGSCTNNGNDNAKAGAGIFCPSNEDLNRAIRLPNEIPQTNQSGEIISIKEAAEGVQPNANLLILSDSKTSIEGLTKHRQKWEDTGFIGVANHKEYQATIATLRKRDAPT</sequence>
<feature type="domain" description="RNase H type-1" evidence="8">
    <location>
        <begin position="39"/>
        <end position="156"/>
    </location>
</feature>
<dbReference type="Proteomes" id="UP001142393">
    <property type="component" value="Unassembled WGS sequence"/>
</dbReference>
<evidence type="ECO:0000256" key="4">
    <source>
        <dbReference type="ARBA" id="ARBA00022722"/>
    </source>
</evidence>
<reference evidence="9 10" key="1">
    <citation type="journal article" date="2023" name="Proc. Natl. Acad. Sci. U.S.A.">
        <title>A global phylogenomic analysis of the shiitake genus Lentinula.</title>
        <authorList>
            <person name="Sierra-Patev S."/>
            <person name="Min B."/>
            <person name="Naranjo-Ortiz M."/>
            <person name="Looney B."/>
            <person name="Konkel Z."/>
            <person name="Slot J.C."/>
            <person name="Sakamoto Y."/>
            <person name="Steenwyk J.L."/>
            <person name="Rokas A."/>
            <person name="Carro J."/>
            <person name="Camarero S."/>
            <person name="Ferreira P."/>
            <person name="Molpeceres G."/>
            <person name="Ruiz-Duenas F.J."/>
            <person name="Serrano A."/>
            <person name="Henrissat B."/>
            <person name="Drula E."/>
            <person name="Hughes K.W."/>
            <person name="Mata J.L."/>
            <person name="Ishikawa N.K."/>
            <person name="Vargas-Isla R."/>
            <person name="Ushijima S."/>
            <person name="Smith C.A."/>
            <person name="Donoghue J."/>
            <person name="Ahrendt S."/>
            <person name="Andreopoulos W."/>
            <person name="He G."/>
            <person name="LaButti K."/>
            <person name="Lipzen A."/>
            <person name="Ng V."/>
            <person name="Riley R."/>
            <person name="Sandor L."/>
            <person name="Barry K."/>
            <person name="Martinez A.T."/>
            <person name="Xiao Y."/>
            <person name="Gibbons J.G."/>
            <person name="Terashima K."/>
            <person name="Grigoriev I.V."/>
            <person name="Hibbett D."/>
        </authorList>
    </citation>
    <scope>NUCLEOTIDE SEQUENCE [LARGE SCALE GENOMIC DNA]</scope>
    <source>
        <strain evidence="9 10">TFB7810</strain>
    </source>
</reference>
<evidence type="ECO:0000256" key="5">
    <source>
        <dbReference type="ARBA" id="ARBA00022723"/>
    </source>
</evidence>
<evidence type="ECO:0000256" key="1">
    <source>
        <dbReference type="ARBA" id="ARBA00000077"/>
    </source>
</evidence>
<comment type="catalytic activity">
    <reaction evidence="1">
        <text>Endonucleolytic cleavage to 5'-phosphomonoester.</text>
        <dbReference type="EC" id="3.1.26.4"/>
    </reaction>
</comment>
<accession>A0A9W8NZ00</accession>
<gene>
    <name evidence="9" type="ORF">DFH05DRAFT_1373762</name>
</gene>
<keyword evidence="5" id="KW-0479">Metal-binding</keyword>
<proteinExistence type="inferred from homology"/>
<keyword evidence="7" id="KW-0378">Hydrolase</keyword>
<dbReference type="InterPro" id="IPR002156">
    <property type="entry name" value="RNaseH_domain"/>
</dbReference>
<dbReference type="PROSITE" id="PS50879">
    <property type="entry name" value="RNASE_H_1"/>
    <property type="match status" value="1"/>
</dbReference>
<protein>
    <recommendedName>
        <fullName evidence="3">ribonuclease H</fullName>
        <ecNumber evidence="3">3.1.26.4</ecNumber>
    </recommendedName>
</protein>
<dbReference type="PANTHER" id="PTHR10642:SF26">
    <property type="entry name" value="RIBONUCLEASE H1"/>
    <property type="match status" value="1"/>
</dbReference>
<dbReference type="InterPro" id="IPR050092">
    <property type="entry name" value="RNase_H"/>
</dbReference>
<evidence type="ECO:0000256" key="7">
    <source>
        <dbReference type="ARBA" id="ARBA00022801"/>
    </source>
</evidence>
<dbReference type="EMBL" id="JANVFU010000008">
    <property type="protein sequence ID" value="KAJ3743618.1"/>
    <property type="molecule type" value="Genomic_DNA"/>
</dbReference>
<evidence type="ECO:0000256" key="2">
    <source>
        <dbReference type="ARBA" id="ARBA00005300"/>
    </source>
</evidence>
<evidence type="ECO:0000256" key="6">
    <source>
        <dbReference type="ARBA" id="ARBA00022759"/>
    </source>
</evidence>
<dbReference type="GO" id="GO:0004523">
    <property type="term" value="F:RNA-DNA hybrid ribonuclease activity"/>
    <property type="evidence" value="ECO:0007669"/>
    <property type="project" value="UniProtKB-EC"/>
</dbReference>
<name>A0A9W8NZ00_9AGAR</name>
<feature type="non-terminal residue" evidence="9">
    <location>
        <position position="156"/>
    </location>
</feature>
<dbReference type="GO" id="GO:0003676">
    <property type="term" value="F:nucleic acid binding"/>
    <property type="evidence" value="ECO:0007669"/>
    <property type="project" value="InterPro"/>
</dbReference>
<organism evidence="9 10">
    <name type="scientific">Lentinula detonsa</name>
    <dbReference type="NCBI Taxonomy" id="2804962"/>
    <lineage>
        <taxon>Eukaryota</taxon>
        <taxon>Fungi</taxon>
        <taxon>Dikarya</taxon>
        <taxon>Basidiomycota</taxon>
        <taxon>Agaricomycotina</taxon>
        <taxon>Agaricomycetes</taxon>
        <taxon>Agaricomycetidae</taxon>
        <taxon>Agaricales</taxon>
        <taxon>Marasmiineae</taxon>
        <taxon>Omphalotaceae</taxon>
        <taxon>Lentinula</taxon>
    </lineage>
</organism>
<dbReference type="InterPro" id="IPR012337">
    <property type="entry name" value="RNaseH-like_sf"/>
</dbReference>
<keyword evidence="6" id="KW-0255">Endonuclease</keyword>